<accession>A0A1R1YCL7</accession>
<feature type="region of interest" description="Disordered" evidence="1">
    <location>
        <begin position="154"/>
        <end position="207"/>
    </location>
</feature>
<reference evidence="2 3" key="1">
    <citation type="submission" date="2017-01" db="EMBL/GenBank/DDBJ databases">
        <authorList>
            <person name="Mah S.A."/>
            <person name="Swanson W.J."/>
            <person name="Moy G.W."/>
            <person name="Vacquier V.D."/>
        </authorList>
    </citation>
    <scope>NUCLEOTIDE SEQUENCE [LARGE SCALE GENOMIC DNA]</scope>
    <source>
        <strain evidence="2 3">GSMNP</strain>
    </source>
</reference>
<dbReference type="EMBL" id="LSSN01000305">
    <property type="protein sequence ID" value="OMJ24652.1"/>
    <property type="molecule type" value="Genomic_DNA"/>
</dbReference>
<proteinExistence type="predicted"/>
<evidence type="ECO:0000313" key="3">
    <source>
        <dbReference type="Proteomes" id="UP000187283"/>
    </source>
</evidence>
<dbReference type="OrthoDB" id="5698452at2759"/>
<dbReference type="Proteomes" id="UP000187283">
    <property type="component" value="Unassembled WGS sequence"/>
</dbReference>
<name>A0A1R1YCL7_9FUNG</name>
<evidence type="ECO:0000256" key="1">
    <source>
        <dbReference type="SAM" id="MobiDB-lite"/>
    </source>
</evidence>
<organism evidence="2 3">
    <name type="scientific">Smittium culicis</name>
    <dbReference type="NCBI Taxonomy" id="133412"/>
    <lineage>
        <taxon>Eukaryota</taxon>
        <taxon>Fungi</taxon>
        <taxon>Fungi incertae sedis</taxon>
        <taxon>Zoopagomycota</taxon>
        <taxon>Kickxellomycotina</taxon>
        <taxon>Harpellomycetes</taxon>
        <taxon>Harpellales</taxon>
        <taxon>Legeriomycetaceae</taxon>
        <taxon>Smittium</taxon>
    </lineage>
</organism>
<gene>
    <name evidence="2" type="ORF">AYI70_g1447</name>
</gene>
<keyword evidence="3" id="KW-1185">Reference proteome</keyword>
<evidence type="ECO:0000313" key="2">
    <source>
        <dbReference type="EMBL" id="OMJ24652.1"/>
    </source>
</evidence>
<sequence>MALPALAADAQFGSWVITDPSDASKVVTYNNGTGYYFFLLRGNLSSSNCGSIDSYSQYGCVYSAKCTGEGNGSAQCPTDVYYSAGTTAVCNEYVSLIGKTMIAQYQITCNVPFSTDRNVIKNTNALDTTALADTQFISILNQLPIANPSLNSMSSSSTSSSSTSSSSSSSPTPTPTSSSQSSSSSQRSSSSQSSSSSSSSSSNSSTSSFRPLFSLASILPAILLISILIV</sequence>
<dbReference type="AlphaFoldDB" id="A0A1R1YCL7"/>
<protein>
    <submittedName>
        <fullName evidence="2">Uncharacterized protein</fullName>
    </submittedName>
</protein>
<comment type="caution">
    <text evidence="2">The sequence shown here is derived from an EMBL/GenBank/DDBJ whole genome shotgun (WGS) entry which is preliminary data.</text>
</comment>